<dbReference type="GO" id="GO:0044782">
    <property type="term" value="P:cilium organization"/>
    <property type="evidence" value="ECO:0007669"/>
    <property type="project" value="TreeGrafter"/>
</dbReference>
<evidence type="ECO:0000313" key="2">
    <source>
        <dbReference type="Proteomes" id="UP000001819"/>
    </source>
</evidence>
<dbReference type="FunFam" id="3.80.10.10:FF:000933">
    <property type="entry name" value="RNI-like superfamily protein"/>
    <property type="match status" value="1"/>
</dbReference>
<dbReference type="GO" id="GO:0036064">
    <property type="term" value="C:ciliary basal body"/>
    <property type="evidence" value="ECO:0007669"/>
    <property type="project" value="TreeGrafter"/>
</dbReference>
<evidence type="ECO:0000313" key="5">
    <source>
        <dbReference type="RefSeq" id="XP_033232785.1"/>
    </source>
</evidence>
<sequence length="767" mass="88094">MSLDRASGMRKGQERNLLKASRSAISSPTYLQKSSKSRCFHFRYLELCRAKNLTPISEIRKKSNSNTSLDVFADKLNVTDWLMVIEALQHDIVLQNLVLHMRRFYQNNIIEPIDTENRARLFRERPVVFTRFIFSDLVQSIADCVLNNKNIKVLKLEGLPLYDGYIECIAKSLVATDCLETLSFRSSSIGDKGCEMVCHTVKYLNRIAYFDLCECKITSMGVKHVAEMIKMQKISHYTEGWEKSLRYRDVDVNSILGLRTILLANNPLIGDEGLRLIAEVLKEDVWINFVDMQGCGLTDIGANLILDCLKLNTTIQEFNVRHNQGISHFLQRSIREHLGVPEFEKKKEPEYDLSCFNGLHSLPKGQKFTVRQVVLHIKRLEQELSFERTLRKKAEKLNVRLSNQLMNCNSHMISDKITDASVSQVVNEYMEMKEALIESPTYRQTEFGKLVNSVVTTPETTPRSDLSTLRKDLPHLQLSSQYKTQETQYSSRHEEEQSELEPMEVSPREEEQSPRRTLLQVRKVRSEMKYDEQNVKNVNKKHESKSDHEFANESHFKLNAKLQFEQDIGDGVLVYANQQGRDHYVGVGNGTDTSNYDSEVRAKRDAEERCRYENKQFGDGAGISNPNFSQILANYRDVDVYVPQHISQRERKPEASQEPSKETLPDSGFNLSDAHNHMNELREQVETYMGLLGARSSNAMDDGSGSGTGLQPQVPNPDMFVQMSISPNMPVFRRRRQSETVMDKDAEKLSPRTAYLLLKKKNREATF</sequence>
<dbReference type="InterPro" id="IPR032675">
    <property type="entry name" value="LRR_dom_sf"/>
</dbReference>
<dbReference type="GO" id="GO:0005813">
    <property type="term" value="C:centrosome"/>
    <property type="evidence" value="ECO:0007669"/>
    <property type="project" value="TreeGrafter"/>
</dbReference>
<name>A0A6I8VAK4_DROPS</name>
<feature type="region of interest" description="Disordered" evidence="1">
    <location>
        <begin position="456"/>
        <end position="517"/>
    </location>
</feature>
<dbReference type="InterPro" id="IPR026212">
    <property type="entry name" value="Cep78"/>
</dbReference>
<evidence type="ECO:0000313" key="3">
    <source>
        <dbReference type="RefSeq" id="XP_015037207.2"/>
    </source>
</evidence>
<organism evidence="2 3">
    <name type="scientific">Drosophila pseudoobscura pseudoobscura</name>
    <name type="common">Fruit fly</name>
    <dbReference type="NCBI Taxonomy" id="46245"/>
    <lineage>
        <taxon>Eukaryota</taxon>
        <taxon>Metazoa</taxon>
        <taxon>Ecdysozoa</taxon>
        <taxon>Arthropoda</taxon>
        <taxon>Hexapoda</taxon>
        <taxon>Insecta</taxon>
        <taxon>Pterygota</taxon>
        <taxon>Neoptera</taxon>
        <taxon>Endopterygota</taxon>
        <taxon>Diptera</taxon>
        <taxon>Brachycera</taxon>
        <taxon>Muscomorpha</taxon>
        <taxon>Ephydroidea</taxon>
        <taxon>Drosophilidae</taxon>
        <taxon>Drosophila</taxon>
        <taxon>Sophophora</taxon>
    </lineage>
</organism>
<gene>
    <name evidence="3 4 5" type="primary">LOC4801365</name>
</gene>
<feature type="region of interest" description="Disordered" evidence="1">
    <location>
        <begin position="646"/>
        <end position="673"/>
    </location>
</feature>
<dbReference type="RefSeq" id="XP_015037207.2">
    <property type="nucleotide sequence ID" value="XM_015181721.2"/>
</dbReference>
<dbReference type="PANTHER" id="PTHR24110:SF3">
    <property type="entry name" value="CENTROSOMAL PROTEIN OF 78 KDA"/>
    <property type="match status" value="1"/>
</dbReference>
<reference evidence="2" key="1">
    <citation type="submission" date="2024-06" db="UniProtKB">
        <authorList>
            <consortium name="RefSeq"/>
        </authorList>
    </citation>
    <scope>NUCLEOTIDE SEQUENCE [LARGE SCALE GENOMIC DNA]</scope>
    <source>
        <strain evidence="4 5">MV-25-SWS-2005</strain>
        <strain evidence="2">MV2-25</strain>
        <tissue evidence="4 5">Whole body</tissue>
    </source>
</reference>
<feature type="compositionally biased region" description="Polar residues" evidence="1">
    <location>
        <begin position="456"/>
        <end position="467"/>
    </location>
</feature>
<dbReference type="SUPFAM" id="SSF52047">
    <property type="entry name" value="RNI-like"/>
    <property type="match status" value="1"/>
</dbReference>
<proteinExistence type="predicted"/>
<dbReference type="SMART" id="SM00368">
    <property type="entry name" value="LRR_RI"/>
    <property type="match status" value="3"/>
</dbReference>
<feature type="compositionally biased region" description="Polar residues" evidence="1">
    <location>
        <begin position="477"/>
        <end position="490"/>
    </location>
</feature>
<dbReference type="PRINTS" id="PR02062">
    <property type="entry name" value="CENTROSOME78"/>
</dbReference>
<evidence type="ECO:0000313" key="4">
    <source>
        <dbReference type="RefSeq" id="XP_015037208.2"/>
    </source>
</evidence>
<dbReference type="Proteomes" id="UP000001819">
    <property type="component" value="Chromosome 2"/>
</dbReference>
<reference evidence="3" key="2">
    <citation type="submission" date="2025-04" db="UniProtKB">
        <authorList>
            <consortium name="RefSeq"/>
        </authorList>
    </citation>
    <scope>IDENTIFICATION</scope>
    <source>
        <strain evidence="3">MV-25-SWS-2005</strain>
        <tissue evidence="3">Whole body</tissue>
    </source>
</reference>
<dbReference type="PANTHER" id="PTHR24110">
    <property type="entry name" value="CENTROSOMAL PROTEIN OF 78 KDA"/>
    <property type="match status" value="1"/>
</dbReference>
<accession>A0A6I8VAK4</accession>
<feature type="compositionally biased region" description="Basic and acidic residues" evidence="1">
    <location>
        <begin position="647"/>
        <end position="664"/>
    </location>
</feature>
<dbReference type="AlphaFoldDB" id="A0A6I8VAK4"/>
<dbReference type="RefSeq" id="XP_033232785.1">
    <property type="nucleotide sequence ID" value="XM_033376894.1"/>
</dbReference>
<dbReference type="RefSeq" id="XP_015037208.2">
    <property type="nucleotide sequence ID" value="XM_015181722.2"/>
</dbReference>
<dbReference type="Gene3D" id="3.80.10.10">
    <property type="entry name" value="Ribonuclease Inhibitor"/>
    <property type="match status" value="2"/>
</dbReference>
<protein>
    <submittedName>
        <fullName evidence="3 4">Protein Cep78 homolog</fullName>
    </submittedName>
</protein>
<evidence type="ECO:0000256" key="1">
    <source>
        <dbReference type="SAM" id="MobiDB-lite"/>
    </source>
</evidence>
<keyword evidence="2" id="KW-1185">Reference proteome</keyword>
<dbReference type="KEGG" id="dpo:4801365"/>